<dbReference type="EMBL" id="JAPFFJ010000004">
    <property type="protein sequence ID" value="KAJ6430489.1"/>
    <property type="molecule type" value="Genomic_DNA"/>
</dbReference>
<dbReference type="AlphaFoldDB" id="A0AAD6KXK0"/>
<evidence type="ECO:0000313" key="1">
    <source>
        <dbReference type="EMBL" id="KAJ6430489.1"/>
    </source>
</evidence>
<proteinExistence type="predicted"/>
<dbReference type="Proteomes" id="UP001162972">
    <property type="component" value="Chromosome 8"/>
</dbReference>
<accession>A0AAD6KXK0</accession>
<evidence type="ECO:0000313" key="2">
    <source>
        <dbReference type="Proteomes" id="UP001162972"/>
    </source>
</evidence>
<name>A0AAD6KXK0_9ROSI</name>
<protein>
    <submittedName>
        <fullName evidence="1">Uncharacterized protein</fullName>
    </submittedName>
</protein>
<organism evidence="1 2">
    <name type="scientific">Salix udensis</name>
    <dbReference type="NCBI Taxonomy" id="889485"/>
    <lineage>
        <taxon>Eukaryota</taxon>
        <taxon>Viridiplantae</taxon>
        <taxon>Streptophyta</taxon>
        <taxon>Embryophyta</taxon>
        <taxon>Tracheophyta</taxon>
        <taxon>Spermatophyta</taxon>
        <taxon>Magnoliopsida</taxon>
        <taxon>eudicotyledons</taxon>
        <taxon>Gunneridae</taxon>
        <taxon>Pentapetalae</taxon>
        <taxon>rosids</taxon>
        <taxon>fabids</taxon>
        <taxon>Malpighiales</taxon>
        <taxon>Salicaceae</taxon>
        <taxon>Saliceae</taxon>
        <taxon>Salix</taxon>
    </lineage>
</organism>
<gene>
    <name evidence="1" type="ORF">OIU84_021817</name>
</gene>
<sequence>MLNDVDGALDTLALVTSLDYLSPLLLEPIPIQGQDQVWHRHKKKSCDKIIPAMINGEVEEGERDGRRVQRGHCLQELDYAQGKAMTYTNWIGLVYCHVLKTPKIVSSEFGGLLPRTPAVVLILLVAIKGNGIMGVLNLDLAQVAEFVKARLGAEVEMGGCKTKQKVFVSGSVDRARFWS</sequence>
<keyword evidence="2" id="KW-1185">Reference proteome</keyword>
<comment type="caution">
    <text evidence="1">The sequence shown here is derived from an EMBL/GenBank/DDBJ whole genome shotgun (WGS) entry which is preliminary data.</text>
</comment>
<reference evidence="1 2" key="1">
    <citation type="journal article" date="2023" name="Int. J. Mol. Sci.">
        <title>De Novo Assembly and Annotation of 11 Diverse Shrub Willow (Salix) Genomes Reveals Novel Gene Organization in Sex-Linked Regions.</title>
        <authorList>
            <person name="Hyden B."/>
            <person name="Feng K."/>
            <person name="Yates T.B."/>
            <person name="Jawdy S."/>
            <person name="Cereghino C."/>
            <person name="Smart L.B."/>
            <person name="Muchero W."/>
        </authorList>
    </citation>
    <scope>NUCLEOTIDE SEQUENCE [LARGE SCALE GENOMIC DNA]</scope>
    <source>
        <tissue evidence="1">Shoot tip</tissue>
    </source>
</reference>